<dbReference type="Pfam" id="PF01494">
    <property type="entry name" value="FAD_binding_3"/>
    <property type="match status" value="1"/>
</dbReference>
<evidence type="ECO:0000259" key="2">
    <source>
        <dbReference type="Pfam" id="PF01494"/>
    </source>
</evidence>
<feature type="domain" description="FAD-binding" evidence="2">
    <location>
        <begin position="33"/>
        <end position="348"/>
    </location>
</feature>
<dbReference type="InterPro" id="IPR036188">
    <property type="entry name" value="FAD/NAD-bd_sf"/>
</dbReference>
<evidence type="ECO:0000313" key="4">
    <source>
        <dbReference type="Proteomes" id="UP000273001"/>
    </source>
</evidence>
<organism evidence="3 4">
    <name type="scientific">Actinomyces lilanjuaniae</name>
    <dbReference type="NCBI Taxonomy" id="2321394"/>
    <lineage>
        <taxon>Bacteria</taxon>
        <taxon>Bacillati</taxon>
        <taxon>Actinomycetota</taxon>
        <taxon>Actinomycetes</taxon>
        <taxon>Actinomycetales</taxon>
        <taxon>Actinomycetaceae</taxon>
        <taxon>Actinomyces</taxon>
    </lineage>
</organism>
<dbReference type="NCBIfam" id="TIGR02032">
    <property type="entry name" value="GG-red-SF"/>
    <property type="match status" value="1"/>
</dbReference>
<dbReference type="EMBL" id="CP032514">
    <property type="protein sequence ID" value="AYD90303.1"/>
    <property type="molecule type" value="Genomic_DNA"/>
</dbReference>
<dbReference type="PRINTS" id="PR00420">
    <property type="entry name" value="RNGMNOXGNASE"/>
</dbReference>
<gene>
    <name evidence="3" type="ORF">D5R93_10330</name>
</gene>
<dbReference type="RefSeq" id="WP_120205087.1">
    <property type="nucleotide sequence ID" value="NZ_CP032514.1"/>
</dbReference>
<protein>
    <submittedName>
        <fullName evidence="3">Geranylgeranyl reductase family protein</fullName>
    </submittedName>
</protein>
<reference evidence="3 4" key="1">
    <citation type="submission" date="2018-09" db="EMBL/GenBank/DDBJ databases">
        <authorList>
            <person name="Li J."/>
        </authorList>
    </citation>
    <scope>NUCLEOTIDE SEQUENCE [LARGE SCALE GENOMIC DNA]</scope>
    <source>
        <strain evidence="3 4">2129</strain>
    </source>
</reference>
<dbReference type="InterPro" id="IPR011777">
    <property type="entry name" value="Geranylgeranyl_Rdtase_fam"/>
</dbReference>
<dbReference type="InterPro" id="IPR050407">
    <property type="entry name" value="Geranylgeranyl_reductase"/>
</dbReference>
<evidence type="ECO:0000313" key="3">
    <source>
        <dbReference type="EMBL" id="AYD90303.1"/>
    </source>
</evidence>
<sequence length="456" mass="48115">MTTATTALSGRAARSAGTPAPERAGAVSRDEREADVIVVGAGPAGSAAAYHLAVLGLDVLLLERSRLGRDKVCGDGLTPSAVRELVRMGVDTSSWQRNEGLRVVGGGHRLHFPWPEQPSFPSYGLARRRCDLDEDLARHAQRAGARLLTGVTVTAPVSSGGGQVTGVEARPSRSVAQPAIEGPTTFTAPLVIDAGGVSARVATAVGRTKDGGRPLGVAVRAYFRSPRAQDTWMESQLELWDGPPGSSSLLPGYGWIWSVGDGLVNVGLGSVASSASAAASRSIDYRAVFAAWMRNVPASWELTADNQVGRLASAALPMAFNRRPHYERGLMLLGDAGGMVSPFNGEGIAQALLSGRLAAEAAAQGAARSTTAGREQALAQYPRALAAEMGGYYTLGRVFVSLIEHPEVMRLCTRYGLPRKRLMRVVTKLLSDGWERRGGDGVDRLIQLLTRMVPSA</sequence>
<feature type="region of interest" description="Disordered" evidence="1">
    <location>
        <begin position="1"/>
        <end position="31"/>
    </location>
</feature>
<name>A0ABM6Z587_9ACTO</name>
<accession>A0ABM6Z587</accession>
<dbReference type="InterPro" id="IPR002938">
    <property type="entry name" value="FAD-bd"/>
</dbReference>
<proteinExistence type="predicted"/>
<keyword evidence="4" id="KW-1185">Reference proteome</keyword>
<dbReference type="Gene3D" id="3.50.50.60">
    <property type="entry name" value="FAD/NAD(P)-binding domain"/>
    <property type="match status" value="1"/>
</dbReference>
<dbReference type="Proteomes" id="UP000273001">
    <property type="component" value="Chromosome"/>
</dbReference>
<dbReference type="PANTHER" id="PTHR42685:SF22">
    <property type="entry name" value="CONDITIONED MEDIUM FACTOR RECEPTOR 1"/>
    <property type="match status" value="1"/>
</dbReference>
<dbReference type="PANTHER" id="PTHR42685">
    <property type="entry name" value="GERANYLGERANYL DIPHOSPHATE REDUCTASE"/>
    <property type="match status" value="1"/>
</dbReference>
<evidence type="ECO:0000256" key="1">
    <source>
        <dbReference type="SAM" id="MobiDB-lite"/>
    </source>
</evidence>
<dbReference type="SUPFAM" id="SSF51905">
    <property type="entry name" value="FAD/NAD(P)-binding domain"/>
    <property type="match status" value="1"/>
</dbReference>